<dbReference type="Pfam" id="PF00126">
    <property type="entry name" value="HTH_1"/>
    <property type="match status" value="1"/>
</dbReference>
<keyword evidence="7" id="KW-1185">Reference proteome</keyword>
<dbReference type="FunFam" id="1.10.10.10:FF:000001">
    <property type="entry name" value="LysR family transcriptional regulator"/>
    <property type="match status" value="1"/>
</dbReference>
<dbReference type="PANTHER" id="PTHR30346">
    <property type="entry name" value="TRANSCRIPTIONAL DUAL REGULATOR HCAR-RELATED"/>
    <property type="match status" value="1"/>
</dbReference>
<evidence type="ECO:0000259" key="5">
    <source>
        <dbReference type="PROSITE" id="PS50931"/>
    </source>
</evidence>
<organism evidence="6 7">
    <name type="scientific">Pseudoduganella namucuonensis</name>
    <dbReference type="NCBI Taxonomy" id="1035707"/>
    <lineage>
        <taxon>Bacteria</taxon>
        <taxon>Pseudomonadati</taxon>
        <taxon>Pseudomonadota</taxon>
        <taxon>Betaproteobacteria</taxon>
        <taxon>Burkholderiales</taxon>
        <taxon>Oxalobacteraceae</taxon>
        <taxon>Telluria group</taxon>
        <taxon>Pseudoduganella</taxon>
    </lineage>
</organism>
<dbReference type="PRINTS" id="PR00039">
    <property type="entry name" value="HTHLYSR"/>
</dbReference>
<reference evidence="7" key="1">
    <citation type="submission" date="2016-10" db="EMBL/GenBank/DDBJ databases">
        <authorList>
            <person name="Varghese N."/>
            <person name="Submissions S."/>
        </authorList>
    </citation>
    <scope>NUCLEOTIDE SEQUENCE [LARGE SCALE GENOMIC DNA]</scope>
    <source>
        <strain evidence="7">CGMCC 1.11014</strain>
    </source>
</reference>
<evidence type="ECO:0000313" key="7">
    <source>
        <dbReference type="Proteomes" id="UP000199391"/>
    </source>
</evidence>
<feature type="domain" description="HTH lysR-type" evidence="5">
    <location>
        <begin position="7"/>
        <end position="64"/>
    </location>
</feature>
<dbReference type="STRING" id="1035707.SAMN05216552_100246"/>
<evidence type="ECO:0000256" key="4">
    <source>
        <dbReference type="ARBA" id="ARBA00023163"/>
    </source>
</evidence>
<evidence type="ECO:0000256" key="1">
    <source>
        <dbReference type="ARBA" id="ARBA00009437"/>
    </source>
</evidence>
<keyword evidence="2" id="KW-0805">Transcription regulation</keyword>
<dbReference type="PANTHER" id="PTHR30346:SF0">
    <property type="entry name" value="HCA OPERON TRANSCRIPTIONAL ACTIVATOR HCAR"/>
    <property type="match status" value="1"/>
</dbReference>
<dbReference type="SUPFAM" id="SSF46785">
    <property type="entry name" value="Winged helix' DNA-binding domain"/>
    <property type="match status" value="1"/>
</dbReference>
<dbReference type="Gene3D" id="1.10.10.10">
    <property type="entry name" value="Winged helix-like DNA-binding domain superfamily/Winged helix DNA-binding domain"/>
    <property type="match status" value="1"/>
</dbReference>
<dbReference type="SUPFAM" id="SSF53850">
    <property type="entry name" value="Periplasmic binding protein-like II"/>
    <property type="match status" value="1"/>
</dbReference>
<keyword evidence="3 6" id="KW-0238">DNA-binding</keyword>
<keyword evidence="4" id="KW-0804">Transcription</keyword>
<dbReference type="EMBL" id="FPBO01000002">
    <property type="protein sequence ID" value="SFU35727.1"/>
    <property type="molecule type" value="Genomic_DNA"/>
</dbReference>
<dbReference type="InterPro" id="IPR036390">
    <property type="entry name" value="WH_DNA-bd_sf"/>
</dbReference>
<name>A0A1I7FHT2_9BURK</name>
<gene>
    <name evidence="6" type="ORF">SAMN05216552_100246</name>
</gene>
<dbReference type="GO" id="GO:0003700">
    <property type="term" value="F:DNA-binding transcription factor activity"/>
    <property type="evidence" value="ECO:0007669"/>
    <property type="project" value="InterPro"/>
</dbReference>
<dbReference type="InterPro" id="IPR000847">
    <property type="entry name" value="LysR_HTH_N"/>
</dbReference>
<evidence type="ECO:0000256" key="2">
    <source>
        <dbReference type="ARBA" id="ARBA00023015"/>
    </source>
</evidence>
<dbReference type="Pfam" id="PF03466">
    <property type="entry name" value="LysR_substrate"/>
    <property type="match status" value="1"/>
</dbReference>
<dbReference type="InterPro" id="IPR036388">
    <property type="entry name" value="WH-like_DNA-bd_sf"/>
</dbReference>
<dbReference type="GO" id="GO:0032993">
    <property type="term" value="C:protein-DNA complex"/>
    <property type="evidence" value="ECO:0007669"/>
    <property type="project" value="TreeGrafter"/>
</dbReference>
<dbReference type="PROSITE" id="PS50931">
    <property type="entry name" value="HTH_LYSR"/>
    <property type="match status" value="1"/>
</dbReference>
<protein>
    <submittedName>
        <fullName evidence="6">DNA-binding transcriptional regulator, LysR family</fullName>
    </submittedName>
</protein>
<evidence type="ECO:0000313" key="6">
    <source>
        <dbReference type="EMBL" id="SFU35727.1"/>
    </source>
</evidence>
<proteinExistence type="inferred from homology"/>
<comment type="similarity">
    <text evidence="1">Belongs to the LysR transcriptional regulatory family.</text>
</comment>
<dbReference type="InterPro" id="IPR005119">
    <property type="entry name" value="LysR_subst-bd"/>
</dbReference>
<dbReference type="Proteomes" id="UP000199391">
    <property type="component" value="Unassembled WGS sequence"/>
</dbReference>
<accession>A0A1I7FHT2</accession>
<evidence type="ECO:0000256" key="3">
    <source>
        <dbReference type="ARBA" id="ARBA00023125"/>
    </source>
</evidence>
<dbReference type="AlphaFoldDB" id="A0A1I7FHT2"/>
<dbReference type="GO" id="GO:0003677">
    <property type="term" value="F:DNA binding"/>
    <property type="evidence" value="ECO:0007669"/>
    <property type="project" value="UniProtKB-KW"/>
</dbReference>
<dbReference type="Gene3D" id="3.40.190.10">
    <property type="entry name" value="Periplasmic binding protein-like II"/>
    <property type="match status" value="2"/>
</dbReference>
<sequence length="301" mass="32799">MVFHMNLELRQLRYFVTVAEELHFGKAALRLHMTQPPLSQAIQGLEELLGAALFERNRRGVALTPAGAALLPEARRLLAQSLELPGLVQRAAAGEVGRIALAFVSSADYSVLPPFLRAYRAAYPQVQITLQEATSDLQLEQLLHNRIDAGLLIPPLPDKAKAELDYLPVLREPLVLAAPTGLPALRGKKKVALKDLPPLPLIIFPRAISPALYDAILGVFRAAGVTPEIGQEAIQMQTIVSLVSAGMGLALVPQSVSNLMRPGVEYRSLRDPTPLVETGLAWRRDNQSPVLLGFLGLLRNY</sequence>